<protein>
    <submittedName>
        <fullName evidence="1">Uncharacterized protein</fullName>
    </submittedName>
</protein>
<keyword evidence="2" id="KW-1185">Reference proteome</keyword>
<dbReference type="STRING" id="909613.UO65_4739"/>
<dbReference type="Proteomes" id="UP000019277">
    <property type="component" value="Unassembled WGS sequence"/>
</dbReference>
<gene>
    <name evidence="1" type="ORF">UO65_4739</name>
</gene>
<evidence type="ECO:0000313" key="2">
    <source>
        <dbReference type="Proteomes" id="UP000019277"/>
    </source>
</evidence>
<comment type="caution">
    <text evidence="1">The sequence shown here is derived from an EMBL/GenBank/DDBJ whole genome shotgun (WGS) entry which is preliminary data.</text>
</comment>
<name>W7J1I3_9PSEU</name>
<proteinExistence type="predicted"/>
<accession>W7J1I3</accession>
<organism evidence="1 2">
    <name type="scientific">Actinokineospora spheciospongiae</name>
    <dbReference type="NCBI Taxonomy" id="909613"/>
    <lineage>
        <taxon>Bacteria</taxon>
        <taxon>Bacillati</taxon>
        <taxon>Actinomycetota</taxon>
        <taxon>Actinomycetes</taxon>
        <taxon>Pseudonocardiales</taxon>
        <taxon>Pseudonocardiaceae</taxon>
        <taxon>Actinokineospora</taxon>
    </lineage>
</organism>
<evidence type="ECO:0000313" key="1">
    <source>
        <dbReference type="EMBL" id="EWC59959.1"/>
    </source>
</evidence>
<dbReference type="EMBL" id="AYXG01000182">
    <property type="protein sequence ID" value="EWC59959.1"/>
    <property type="molecule type" value="Genomic_DNA"/>
</dbReference>
<reference evidence="1 2" key="1">
    <citation type="journal article" date="2014" name="Genome Announc.">
        <title>Draft Genome Sequence of the Antitrypanosomally Active Sponge-Associated Bacterium Actinokineospora sp. Strain EG49.</title>
        <authorList>
            <person name="Harjes J."/>
            <person name="Ryu T."/>
            <person name="Abdelmohsen U.R."/>
            <person name="Moitinho-Silva L."/>
            <person name="Horn H."/>
            <person name="Ravasi T."/>
            <person name="Hentschel U."/>
        </authorList>
    </citation>
    <scope>NUCLEOTIDE SEQUENCE [LARGE SCALE GENOMIC DNA]</scope>
    <source>
        <strain evidence="1 2">EG49</strain>
    </source>
</reference>
<dbReference type="eggNOG" id="ENOG50324S2">
    <property type="taxonomic scope" value="Bacteria"/>
</dbReference>
<dbReference type="AlphaFoldDB" id="W7J1I3"/>
<sequence length="84" mass="9567">MAAIARLERERFDPGGAARALRTWAWFVRTPGHRLWSEAEGCGVSECCPDPPELRLFLHAVVAVLPPKDARLLRKQLDQLDDMW</sequence>